<organism evidence="5 6">
    <name type="scientific">Oleiphilus messinensis</name>
    <dbReference type="NCBI Taxonomy" id="141451"/>
    <lineage>
        <taxon>Bacteria</taxon>
        <taxon>Pseudomonadati</taxon>
        <taxon>Pseudomonadota</taxon>
        <taxon>Gammaproteobacteria</taxon>
        <taxon>Oceanospirillales</taxon>
        <taxon>Oleiphilaceae</taxon>
        <taxon>Oleiphilus</taxon>
    </lineage>
</organism>
<feature type="modified residue" description="4-aspartylphosphate" evidence="1">
    <location>
        <position position="67"/>
    </location>
</feature>
<dbReference type="CDD" id="cd01949">
    <property type="entry name" value="GGDEF"/>
    <property type="match status" value="1"/>
</dbReference>
<dbReference type="NCBIfam" id="TIGR00254">
    <property type="entry name" value="GGDEF"/>
    <property type="match status" value="1"/>
</dbReference>
<evidence type="ECO:0000259" key="3">
    <source>
        <dbReference type="PROSITE" id="PS50883"/>
    </source>
</evidence>
<dbReference type="Pfam" id="PF00072">
    <property type="entry name" value="Response_reg"/>
    <property type="match status" value="1"/>
</dbReference>
<sequence>MDQLCELDELDNPISILYVEDSTDDILFIEIYLKKVFGAQFTLVAVHSVGEAKRVLYQKCFDLVLLDLSLPDAGGLMGLQSLLVSFPYQAIVVITGMDDVRLGLQAVKLGAQDYLTKGHYTSDTVLRVIRYAVERNRIATQLMKMAHQDPLTGLHNRSGFMNHLKTILPQSQRRNYNIALLYIDLDNFKIINDTLGHEVGDHYLRSISKIFKASTRASDFLARLGGDEFTFIIQFDEHNSEEPLTVAQNVIKALEHPIKIGDGQSIRGACSIGIALWDHSVGSGTAADWQNHSLELINRADTAMYQAKQVNGSSYQFYDEALAHKATEKQAFLRGLRNAQQQGEFQLFYQPIYCSRKSKLIATEVMMRWLSQERGTLDPGSALNQLGDHELIISLGNWIIYESCGQFRRWLDDGLMEPESWVSLDISPAHFLNPALADQIYKVLHEHQLPTHHLRLELAESILMKEAAIKQLRQLKEVGISIAIDHFGTGYSSMRYLKTNAVDSLIIDRSYVQNYLHNRESQSSTRAMVRFGQTLGKSIVAEGIDSEALAAALSELGCDYLQGAYFGTPASAEQIGN</sequence>
<dbReference type="InterPro" id="IPR001633">
    <property type="entry name" value="EAL_dom"/>
</dbReference>
<dbReference type="SMART" id="SM00052">
    <property type="entry name" value="EAL"/>
    <property type="match status" value="1"/>
</dbReference>
<evidence type="ECO:0000313" key="5">
    <source>
        <dbReference type="EMBL" id="ARU58812.1"/>
    </source>
</evidence>
<feature type="domain" description="EAL" evidence="3">
    <location>
        <begin position="329"/>
        <end position="577"/>
    </location>
</feature>
<protein>
    <submittedName>
        <fullName evidence="5">PAS/PAC sensor-containing signal transduction diguanylate cyclase/phosphodiesterase</fullName>
    </submittedName>
</protein>
<dbReference type="Gene3D" id="3.40.50.2300">
    <property type="match status" value="1"/>
</dbReference>
<dbReference type="InterPro" id="IPR043128">
    <property type="entry name" value="Rev_trsase/Diguanyl_cyclase"/>
</dbReference>
<dbReference type="InterPro" id="IPR000160">
    <property type="entry name" value="GGDEF_dom"/>
</dbReference>
<keyword evidence="1" id="KW-0597">Phosphoprotein</keyword>
<dbReference type="AlphaFoldDB" id="A0A1Y0IE73"/>
<dbReference type="SUPFAM" id="SSF55073">
    <property type="entry name" value="Nucleotide cyclase"/>
    <property type="match status" value="1"/>
</dbReference>
<feature type="domain" description="Response regulatory" evidence="2">
    <location>
        <begin position="15"/>
        <end position="132"/>
    </location>
</feature>
<name>A0A1Y0IE73_9GAMM</name>
<dbReference type="SMART" id="SM00448">
    <property type="entry name" value="REC"/>
    <property type="match status" value="1"/>
</dbReference>
<dbReference type="RefSeq" id="WP_198343106.1">
    <property type="nucleotide sequence ID" value="NZ_CP021425.1"/>
</dbReference>
<dbReference type="InterPro" id="IPR001789">
    <property type="entry name" value="Sig_transdc_resp-reg_receiver"/>
</dbReference>
<dbReference type="Pfam" id="PF00990">
    <property type="entry name" value="GGDEF"/>
    <property type="match status" value="1"/>
</dbReference>
<evidence type="ECO:0000259" key="4">
    <source>
        <dbReference type="PROSITE" id="PS50887"/>
    </source>
</evidence>
<dbReference type="PANTHER" id="PTHR44757:SF2">
    <property type="entry name" value="BIOFILM ARCHITECTURE MAINTENANCE PROTEIN MBAA"/>
    <property type="match status" value="1"/>
</dbReference>
<dbReference type="SUPFAM" id="SSF52172">
    <property type="entry name" value="CheY-like"/>
    <property type="match status" value="1"/>
</dbReference>
<dbReference type="PANTHER" id="PTHR44757">
    <property type="entry name" value="DIGUANYLATE CYCLASE DGCP"/>
    <property type="match status" value="1"/>
</dbReference>
<dbReference type="KEGG" id="ome:OLMES_4824"/>
<dbReference type="SMART" id="SM00267">
    <property type="entry name" value="GGDEF"/>
    <property type="match status" value="1"/>
</dbReference>
<feature type="domain" description="GGDEF" evidence="4">
    <location>
        <begin position="176"/>
        <end position="320"/>
    </location>
</feature>
<proteinExistence type="predicted"/>
<dbReference type="Gene3D" id="3.20.20.450">
    <property type="entry name" value="EAL domain"/>
    <property type="match status" value="1"/>
</dbReference>
<dbReference type="InterPro" id="IPR011006">
    <property type="entry name" value="CheY-like_superfamily"/>
</dbReference>
<dbReference type="GO" id="GO:0000160">
    <property type="term" value="P:phosphorelay signal transduction system"/>
    <property type="evidence" value="ECO:0007669"/>
    <property type="project" value="InterPro"/>
</dbReference>
<evidence type="ECO:0000256" key="1">
    <source>
        <dbReference type="PROSITE-ProRule" id="PRU00169"/>
    </source>
</evidence>
<dbReference type="EMBL" id="CP021425">
    <property type="protein sequence ID" value="ARU58812.1"/>
    <property type="molecule type" value="Genomic_DNA"/>
</dbReference>
<dbReference type="PROSITE" id="PS50883">
    <property type="entry name" value="EAL"/>
    <property type="match status" value="1"/>
</dbReference>
<dbReference type="InterPro" id="IPR029787">
    <property type="entry name" value="Nucleotide_cyclase"/>
</dbReference>
<reference evidence="5 6" key="1">
    <citation type="submission" date="2017-05" db="EMBL/GenBank/DDBJ databases">
        <title>Genomic insights into alkan degradation activity of Oleiphilus messinensis.</title>
        <authorList>
            <person name="Kozyavkin S.A."/>
            <person name="Slesarev A.I."/>
            <person name="Golyshin P.N."/>
            <person name="Korzhenkov A."/>
            <person name="Golyshina O.N."/>
            <person name="Toshchakov S.V."/>
        </authorList>
    </citation>
    <scope>NUCLEOTIDE SEQUENCE [LARGE SCALE GENOMIC DNA]</scope>
    <source>
        <strain evidence="5 6">ME102</strain>
    </source>
</reference>
<evidence type="ECO:0000313" key="6">
    <source>
        <dbReference type="Proteomes" id="UP000196027"/>
    </source>
</evidence>
<dbReference type="SUPFAM" id="SSF141868">
    <property type="entry name" value="EAL domain-like"/>
    <property type="match status" value="1"/>
</dbReference>
<dbReference type="CDD" id="cd01948">
    <property type="entry name" value="EAL"/>
    <property type="match status" value="1"/>
</dbReference>
<evidence type="ECO:0000259" key="2">
    <source>
        <dbReference type="PROSITE" id="PS50110"/>
    </source>
</evidence>
<dbReference type="PROSITE" id="PS50110">
    <property type="entry name" value="RESPONSE_REGULATORY"/>
    <property type="match status" value="1"/>
</dbReference>
<dbReference type="PROSITE" id="PS50887">
    <property type="entry name" value="GGDEF"/>
    <property type="match status" value="1"/>
</dbReference>
<gene>
    <name evidence="5" type="ORF">OLMES_4824</name>
</gene>
<dbReference type="Pfam" id="PF00563">
    <property type="entry name" value="EAL"/>
    <property type="match status" value="1"/>
</dbReference>
<accession>A0A1Y0IE73</accession>
<dbReference type="Gene3D" id="3.30.70.270">
    <property type="match status" value="1"/>
</dbReference>
<keyword evidence="6" id="KW-1185">Reference proteome</keyword>
<dbReference type="InterPro" id="IPR052155">
    <property type="entry name" value="Biofilm_reg_signaling"/>
</dbReference>
<dbReference type="InterPro" id="IPR035919">
    <property type="entry name" value="EAL_sf"/>
</dbReference>
<dbReference type="Proteomes" id="UP000196027">
    <property type="component" value="Chromosome"/>
</dbReference>